<proteinExistence type="predicted"/>
<name>A0A2S3ZBM1_9MICO</name>
<reference evidence="1 2" key="1">
    <citation type="submission" date="2018-01" db="EMBL/GenBank/DDBJ databases">
        <title>Cryobacterium sp. nov., from glaciers in China.</title>
        <authorList>
            <person name="Liu Q."/>
            <person name="Xin Y.-H."/>
        </authorList>
    </citation>
    <scope>NUCLEOTIDE SEQUENCE [LARGE SCALE GENOMIC DNA]</scope>
    <source>
        <strain evidence="1 2">TMN-42</strain>
    </source>
</reference>
<keyword evidence="2" id="KW-1185">Reference proteome</keyword>
<comment type="caution">
    <text evidence="1">The sequence shown here is derived from an EMBL/GenBank/DDBJ whole genome shotgun (WGS) entry which is preliminary data.</text>
</comment>
<evidence type="ECO:0000313" key="2">
    <source>
        <dbReference type="Proteomes" id="UP000237340"/>
    </source>
</evidence>
<accession>A0A2S3ZBM1</accession>
<dbReference type="EMBL" id="PPXD01000024">
    <property type="protein sequence ID" value="POH62989.1"/>
    <property type="molecule type" value="Genomic_DNA"/>
</dbReference>
<dbReference type="AlphaFoldDB" id="A0A2S3ZBM1"/>
<evidence type="ECO:0000313" key="1">
    <source>
        <dbReference type="EMBL" id="POH62989.1"/>
    </source>
</evidence>
<dbReference type="RefSeq" id="WP_103461407.1">
    <property type="nucleotide sequence ID" value="NZ_PPXD01000024.1"/>
</dbReference>
<protein>
    <submittedName>
        <fullName evidence="1">Uncharacterized protein</fullName>
    </submittedName>
</protein>
<gene>
    <name evidence="1" type="ORF">C3B61_15030</name>
</gene>
<dbReference type="Proteomes" id="UP000237340">
    <property type="component" value="Unassembled WGS sequence"/>
</dbReference>
<sequence length="157" mass="17412">MVKVPLERSLERIAAEAVLGIVDWKSLSAWASVELARPEGDDRVLDLAIMLSPDSIEVEETLQRVLVACGIGRMDSVRAAEIELAESASDILNGNDNVLDATRRLNDVWLRQKATRGVLTHLHDLVNLYDEPFEVDPLSVGYLGDLEKYFLDVALPD</sequence>
<organism evidence="1 2">
    <name type="scientific">Cryobacterium zongtaii</name>
    <dbReference type="NCBI Taxonomy" id="1259217"/>
    <lineage>
        <taxon>Bacteria</taxon>
        <taxon>Bacillati</taxon>
        <taxon>Actinomycetota</taxon>
        <taxon>Actinomycetes</taxon>
        <taxon>Micrococcales</taxon>
        <taxon>Microbacteriaceae</taxon>
        <taxon>Cryobacterium</taxon>
    </lineage>
</organism>